<dbReference type="InterPro" id="IPR041102">
    <property type="entry name" value="UvrA_inter"/>
</dbReference>
<keyword evidence="4" id="KW-0677">Repeat</keyword>
<keyword evidence="5" id="KW-0547">Nucleotide-binding</keyword>
<dbReference type="Gene3D" id="1.20.1580.10">
    <property type="entry name" value="ABC transporter ATPase like domain"/>
    <property type="match status" value="2"/>
</dbReference>
<evidence type="ECO:0000256" key="2">
    <source>
        <dbReference type="ARBA" id="ARBA00022490"/>
    </source>
</evidence>
<dbReference type="GO" id="GO:0009380">
    <property type="term" value="C:excinuclease repair complex"/>
    <property type="evidence" value="ECO:0007669"/>
    <property type="project" value="InterPro"/>
</dbReference>
<evidence type="ECO:0000256" key="5">
    <source>
        <dbReference type="ARBA" id="ARBA00022741"/>
    </source>
</evidence>
<dbReference type="SUPFAM" id="SSF52540">
    <property type="entry name" value="P-loop containing nucleoside triphosphate hydrolases"/>
    <property type="match status" value="2"/>
</dbReference>
<sequence>MSKAINEKDVGNIEIRGNRVNNLKNINVSIPRGKLTVITGVSGSGKSSLAFDTLYAEGQRRYVESLSSYARQFLNRMPKPDCDFIRYIPPAVAIQQRVISRNPRSTVGTITEIYDFLKMLYARFGHTYSPISGEEVKKHTVHDVVAFTKTMEEGTRFYLLAPIHLSGGNTLRTQLQLYQSSGFGRVAIDHTVYYIDEVQDTLLEQGDCFLVIDRLSVRREEAAYETRLADSAEIAFYEGHGSCYIAEASKEGYRQMYAFSNRFEADGRLFVEPAPELFDFNSPTGACPKCEGYGKTIGISTHLVIPQEGLSVYEGAVACWHGPKSSEWKEMFMRAACAYDFPIHKPYNQLSQEEKDLLWKGVAQPKQGMPAVYGIDAFFEMLHKDRYKVQNRVRIAHFSGKTVCPLCYGRRLKEDAFYVLFEGKKIYEITSMSIADAKDFFNGVVLPEPMAEAAQRLLFEIRSRLSVLCDVGLQYLTLDRPSNTLSGGESQRVTLATRLGSNLYGAMYVLDEPSIGLHERDTERLISVIERLRDAGNTLVVVEHDENMMRAADYLIDIGPDAGSWGGEIVFAGTPSQINDQTPGYTAAFLSHKASIPLPLQRRRWHKYIEVHNAAKNNLKNLTVRIPLEVMTVVTGVSGSGKSTLVRDVLFEELSRILDEPYPTQSKSQIISGDIGCLKDVEYVDQNSTGRNARSNPVTYIGAYDDIRALYAQLPLSKQMGYTPSMFSFNREGGRCEECKGEGTITVEMQFMADLTLTCEVCEGKRFRREILDVLYHDKNIYDLLNMTINQAVTFFEEYPTKGYTESIISRLSVLQKVGLGYLKMGQNSSTLSGGESQRLKLAFHLSNPSSEPSLFIFDEPTTGLHFQDISVLMKAFDALIDQGHTVLIIEHNLDVVKCADYVIDMGPEGGMNGGNVVAVGTPEDIVSVATSYTGAFLKKKLKV</sequence>
<name>A0A0A2G4B7_9PORP</name>
<gene>
    <name evidence="18" type="ORF">HQ36_04275</name>
</gene>
<evidence type="ECO:0000256" key="14">
    <source>
        <dbReference type="ARBA" id="ARBA00038000"/>
    </source>
</evidence>
<dbReference type="Proteomes" id="UP000030134">
    <property type="component" value="Unassembled WGS sequence"/>
</dbReference>
<comment type="caution">
    <text evidence="18">The sequence shown here is derived from an EMBL/GenBank/DDBJ whole genome shotgun (WGS) entry which is preliminary data.</text>
</comment>
<dbReference type="InterPro" id="IPR041552">
    <property type="entry name" value="UvrA_DNA-bd"/>
</dbReference>
<evidence type="ECO:0000256" key="3">
    <source>
        <dbReference type="ARBA" id="ARBA00022723"/>
    </source>
</evidence>
<dbReference type="GO" id="GO:0005737">
    <property type="term" value="C:cytoplasm"/>
    <property type="evidence" value="ECO:0007669"/>
    <property type="project" value="UniProtKB-SubCell"/>
</dbReference>
<dbReference type="Gene3D" id="1.10.8.280">
    <property type="entry name" value="ABC transporter ATPase domain-like"/>
    <property type="match status" value="1"/>
</dbReference>
<dbReference type="PANTHER" id="PTHR43152:SF3">
    <property type="entry name" value="UVRABC SYSTEM PROTEIN A"/>
    <property type="match status" value="1"/>
</dbReference>
<reference evidence="18 19" key="1">
    <citation type="submission" date="2014-08" db="EMBL/GenBank/DDBJ databases">
        <title>Porphyromonas gingivicanis strain:COT-022_OH1391 Genome sequencing.</title>
        <authorList>
            <person name="Wallis C."/>
            <person name="Deusch O."/>
            <person name="O'Flynn C."/>
            <person name="Davis I."/>
            <person name="Jospin G."/>
            <person name="Darling A.E."/>
            <person name="Coil D.A."/>
            <person name="Alexiev A."/>
            <person name="Horsfall A."/>
            <person name="Kirkwood N."/>
            <person name="Harris S."/>
            <person name="Eisen J.A."/>
        </authorList>
    </citation>
    <scope>NUCLEOTIDE SEQUENCE [LARGE SCALE GENOMIC DNA]</scope>
    <source>
        <strain evidence="19">COT-022 OH1391</strain>
    </source>
</reference>
<keyword evidence="12" id="KW-0238">DNA-binding</keyword>
<dbReference type="STRING" id="266762.HQ36_04275"/>
<dbReference type="InterPro" id="IPR013815">
    <property type="entry name" value="ATP_grasp_subdomain_1"/>
</dbReference>
<evidence type="ECO:0000313" key="19">
    <source>
        <dbReference type="Proteomes" id="UP000030134"/>
    </source>
</evidence>
<dbReference type="GO" id="GO:0006289">
    <property type="term" value="P:nucleotide-excision repair"/>
    <property type="evidence" value="ECO:0007669"/>
    <property type="project" value="InterPro"/>
</dbReference>
<dbReference type="Gene3D" id="3.40.50.300">
    <property type="entry name" value="P-loop containing nucleotide triphosphate hydrolases"/>
    <property type="match status" value="2"/>
</dbReference>
<dbReference type="GO" id="GO:0004518">
    <property type="term" value="F:nuclease activity"/>
    <property type="evidence" value="ECO:0007669"/>
    <property type="project" value="UniProtKB-KW"/>
</dbReference>
<dbReference type="AlphaFoldDB" id="A0A0A2G4B7"/>
<organism evidence="18 19">
    <name type="scientific">Porphyromonas gingivicanis</name>
    <dbReference type="NCBI Taxonomy" id="266762"/>
    <lineage>
        <taxon>Bacteria</taxon>
        <taxon>Pseudomonadati</taxon>
        <taxon>Bacteroidota</taxon>
        <taxon>Bacteroidia</taxon>
        <taxon>Bacteroidales</taxon>
        <taxon>Porphyromonadaceae</taxon>
        <taxon>Porphyromonas</taxon>
    </lineage>
</organism>
<dbReference type="Pfam" id="PF17755">
    <property type="entry name" value="UvrA_DNA-bind"/>
    <property type="match status" value="1"/>
</dbReference>
<keyword evidence="11" id="KW-0267">Excision nuclease</keyword>
<dbReference type="InterPro" id="IPR004602">
    <property type="entry name" value="UvrA"/>
</dbReference>
<keyword evidence="3" id="KW-0479">Metal-binding</keyword>
<dbReference type="RefSeq" id="WP_036883635.1">
    <property type="nucleotide sequence ID" value="NZ_JQZW01000008.1"/>
</dbReference>
<keyword evidence="19" id="KW-1185">Reference proteome</keyword>
<dbReference type="NCBIfam" id="TIGR00630">
    <property type="entry name" value="uvra"/>
    <property type="match status" value="1"/>
</dbReference>
<feature type="domain" description="ABC transporter" evidence="17">
    <location>
        <begin position="600"/>
        <end position="939"/>
    </location>
</feature>
<protein>
    <recommendedName>
        <fullName evidence="15">UvrABC system protein A</fullName>
    </recommendedName>
    <alternativeName>
        <fullName evidence="16">Excinuclease ABC subunit A</fullName>
    </alternativeName>
</protein>
<keyword evidence="13" id="KW-0234">DNA repair</keyword>
<evidence type="ECO:0000256" key="4">
    <source>
        <dbReference type="ARBA" id="ARBA00022737"/>
    </source>
</evidence>
<dbReference type="eggNOG" id="COG0178">
    <property type="taxonomic scope" value="Bacteria"/>
</dbReference>
<dbReference type="GO" id="GO:0008270">
    <property type="term" value="F:zinc ion binding"/>
    <property type="evidence" value="ECO:0007669"/>
    <property type="project" value="UniProtKB-KW"/>
</dbReference>
<comment type="similarity">
    <text evidence="14">Belongs to the ABC transporter superfamily. UvrA family.</text>
</comment>
<evidence type="ECO:0000256" key="7">
    <source>
        <dbReference type="ARBA" id="ARBA00022769"/>
    </source>
</evidence>
<evidence type="ECO:0000256" key="12">
    <source>
        <dbReference type="ARBA" id="ARBA00023125"/>
    </source>
</evidence>
<keyword evidence="8" id="KW-0863">Zinc-finger</keyword>
<dbReference type="OrthoDB" id="9809851at2"/>
<accession>A0A0A2G4B7</accession>
<dbReference type="GO" id="GO:0005524">
    <property type="term" value="F:ATP binding"/>
    <property type="evidence" value="ECO:0007669"/>
    <property type="project" value="UniProtKB-KW"/>
</dbReference>
<keyword evidence="10" id="KW-0067">ATP-binding</keyword>
<dbReference type="EMBL" id="JQZW01000008">
    <property type="protein sequence ID" value="KGN98133.1"/>
    <property type="molecule type" value="Genomic_DNA"/>
</dbReference>
<evidence type="ECO:0000256" key="15">
    <source>
        <dbReference type="ARBA" id="ARBA00039316"/>
    </source>
</evidence>
<evidence type="ECO:0000256" key="10">
    <source>
        <dbReference type="ARBA" id="ARBA00022840"/>
    </source>
</evidence>
<dbReference type="GO" id="GO:0003677">
    <property type="term" value="F:DNA binding"/>
    <property type="evidence" value="ECO:0007669"/>
    <property type="project" value="UniProtKB-KW"/>
</dbReference>
<keyword evidence="7" id="KW-0228">DNA excision</keyword>
<keyword evidence="2" id="KW-0963">Cytoplasm</keyword>
<dbReference type="PANTHER" id="PTHR43152">
    <property type="entry name" value="UVRABC SYSTEM PROTEIN A"/>
    <property type="match status" value="1"/>
</dbReference>
<dbReference type="Pfam" id="PF17760">
    <property type="entry name" value="UvrA_inter"/>
    <property type="match status" value="1"/>
</dbReference>
<dbReference type="InterPro" id="IPR003439">
    <property type="entry name" value="ABC_transporter-like_ATP-bd"/>
</dbReference>
<evidence type="ECO:0000256" key="6">
    <source>
        <dbReference type="ARBA" id="ARBA00022763"/>
    </source>
</evidence>
<keyword evidence="9" id="KW-0862">Zinc</keyword>
<dbReference type="InterPro" id="IPR027417">
    <property type="entry name" value="P-loop_NTPase"/>
</dbReference>
<evidence type="ECO:0000256" key="16">
    <source>
        <dbReference type="ARBA" id="ARBA00042156"/>
    </source>
</evidence>
<dbReference type="PROSITE" id="PS50893">
    <property type="entry name" value="ABC_TRANSPORTER_2"/>
    <property type="match status" value="2"/>
</dbReference>
<keyword evidence="6" id="KW-0227">DNA damage</keyword>
<comment type="subcellular location">
    <subcellularLocation>
        <location evidence="1">Cytoplasm</location>
    </subcellularLocation>
</comment>
<dbReference type="GO" id="GO:0016887">
    <property type="term" value="F:ATP hydrolysis activity"/>
    <property type="evidence" value="ECO:0007669"/>
    <property type="project" value="InterPro"/>
</dbReference>
<evidence type="ECO:0000256" key="9">
    <source>
        <dbReference type="ARBA" id="ARBA00022833"/>
    </source>
</evidence>
<evidence type="ECO:0000256" key="13">
    <source>
        <dbReference type="ARBA" id="ARBA00023204"/>
    </source>
</evidence>
<feature type="domain" description="ABC transporter" evidence="17">
    <location>
        <begin position="288"/>
        <end position="591"/>
    </location>
</feature>
<proteinExistence type="inferred from homology"/>
<evidence type="ECO:0000313" key="18">
    <source>
        <dbReference type="EMBL" id="KGN98133.1"/>
    </source>
</evidence>
<evidence type="ECO:0000259" key="17">
    <source>
        <dbReference type="PROSITE" id="PS50893"/>
    </source>
</evidence>
<evidence type="ECO:0000256" key="11">
    <source>
        <dbReference type="ARBA" id="ARBA00022881"/>
    </source>
</evidence>
<evidence type="ECO:0000256" key="8">
    <source>
        <dbReference type="ARBA" id="ARBA00022771"/>
    </source>
</evidence>
<dbReference type="Gene3D" id="3.30.1490.20">
    <property type="entry name" value="ATP-grasp fold, A domain"/>
    <property type="match status" value="1"/>
</dbReference>
<evidence type="ECO:0000256" key="1">
    <source>
        <dbReference type="ARBA" id="ARBA00004496"/>
    </source>
</evidence>